<feature type="region of interest" description="Disordered" evidence="1">
    <location>
        <begin position="32"/>
        <end position="118"/>
    </location>
</feature>
<dbReference type="Proteomes" id="UP001148614">
    <property type="component" value="Unassembled WGS sequence"/>
</dbReference>
<evidence type="ECO:0000256" key="1">
    <source>
        <dbReference type="SAM" id="MobiDB-lite"/>
    </source>
</evidence>
<dbReference type="EMBL" id="JANPWZ010000188">
    <property type="protein sequence ID" value="KAJ3578634.1"/>
    <property type="molecule type" value="Genomic_DNA"/>
</dbReference>
<feature type="compositionally biased region" description="Polar residues" evidence="1">
    <location>
        <begin position="36"/>
        <end position="47"/>
    </location>
</feature>
<dbReference type="VEuPathDB" id="FungiDB:F4678DRAFT_413796"/>
<feature type="compositionally biased region" description="Low complexity" evidence="1">
    <location>
        <begin position="48"/>
        <end position="63"/>
    </location>
</feature>
<evidence type="ECO:0000313" key="3">
    <source>
        <dbReference type="Proteomes" id="UP001148614"/>
    </source>
</evidence>
<feature type="region of interest" description="Disordered" evidence="1">
    <location>
        <begin position="1"/>
        <end position="20"/>
    </location>
</feature>
<comment type="caution">
    <text evidence="2">The sequence shown here is derived from an EMBL/GenBank/DDBJ whole genome shotgun (WGS) entry which is preliminary data.</text>
</comment>
<dbReference type="AlphaFoldDB" id="A0A9W8TQW2"/>
<name>A0A9W8TQW2_9PEZI</name>
<accession>A0A9W8TQW2</accession>
<sequence>MGWWDSLWASSTSADDPLRKLDPKLREFLEKESPVKYTSSSGNAQQEPQKPSSSDASSKSSAQGEPVPGWPLRAPVEVVSAARGARGRDQDRPREIDGCPGGIQGAQGADWPGGARELRPRAGGLAQLHDESVVERSHDHVSGASQEVRAVLHDTNGAFPAALVQWLNATVPGYTP</sequence>
<organism evidence="2 3">
    <name type="scientific">Xylaria arbuscula</name>
    <dbReference type="NCBI Taxonomy" id="114810"/>
    <lineage>
        <taxon>Eukaryota</taxon>
        <taxon>Fungi</taxon>
        <taxon>Dikarya</taxon>
        <taxon>Ascomycota</taxon>
        <taxon>Pezizomycotina</taxon>
        <taxon>Sordariomycetes</taxon>
        <taxon>Xylariomycetidae</taxon>
        <taxon>Xylariales</taxon>
        <taxon>Xylariaceae</taxon>
        <taxon>Xylaria</taxon>
    </lineage>
</organism>
<evidence type="ECO:0000313" key="2">
    <source>
        <dbReference type="EMBL" id="KAJ3578634.1"/>
    </source>
</evidence>
<protein>
    <submittedName>
        <fullName evidence="2">Uncharacterized protein</fullName>
    </submittedName>
</protein>
<gene>
    <name evidence="2" type="ORF">NPX13_g1926</name>
</gene>
<keyword evidence="3" id="KW-1185">Reference proteome</keyword>
<proteinExistence type="predicted"/>
<feature type="compositionally biased region" description="Basic and acidic residues" evidence="1">
    <location>
        <begin position="86"/>
        <end position="97"/>
    </location>
</feature>
<reference evidence="2" key="1">
    <citation type="submission" date="2022-07" db="EMBL/GenBank/DDBJ databases">
        <title>Genome Sequence of Xylaria arbuscula.</title>
        <authorList>
            <person name="Buettner E."/>
        </authorList>
    </citation>
    <scope>NUCLEOTIDE SEQUENCE</scope>
    <source>
        <strain evidence="2">VT107</strain>
    </source>
</reference>